<feature type="compositionally biased region" description="Polar residues" evidence="8">
    <location>
        <begin position="271"/>
        <end position="283"/>
    </location>
</feature>
<dbReference type="FunFam" id="3.30.70.1010:FF:000001">
    <property type="entry name" value="Elongation factor 1-gamma 1"/>
    <property type="match status" value="1"/>
</dbReference>
<comment type="function">
    <text evidence="1">Probably plays a role in anchoring the complex to other cellular components.</text>
</comment>
<dbReference type="GO" id="GO:0003746">
    <property type="term" value="F:translation elongation factor activity"/>
    <property type="evidence" value="ECO:0007669"/>
    <property type="project" value="UniProtKB-UniRule"/>
</dbReference>
<evidence type="ECO:0000256" key="3">
    <source>
        <dbReference type="ARBA" id="ARBA00022218"/>
    </source>
</evidence>
<dbReference type="SUPFAM" id="SSF47616">
    <property type="entry name" value="GST C-terminal domain-like"/>
    <property type="match status" value="1"/>
</dbReference>
<dbReference type="Gene3D" id="3.30.70.1010">
    <property type="entry name" value="Translation elongation factor EF1B, gamma chain, conserved domain"/>
    <property type="match status" value="1"/>
</dbReference>
<evidence type="ECO:0000313" key="12">
    <source>
        <dbReference type="EMBL" id="MXQ90740.1"/>
    </source>
</evidence>
<dbReference type="InterPro" id="IPR004046">
    <property type="entry name" value="GST_C"/>
</dbReference>
<keyword evidence="4 7" id="KW-0251">Elongation factor</keyword>
<dbReference type="Gene3D" id="3.40.30.10">
    <property type="entry name" value="Glutaredoxin"/>
    <property type="match status" value="1"/>
</dbReference>
<evidence type="ECO:0000256" key="5">
    <source>
        <dbReference type="ARBA" id="ARBA00022917"/>
    </source>
</evidence>
<dbReference type="Gene3D" id="1.20.1050.10">
    <property type="match status" value="1"/>
</dbReference>
<evidence type="ECO:0000256" key="8">
    <source>
        <dbReference type="SAM" id="MobiDB-lite"/>
    </source>
</evidence>
<dbReference type="InterPro" id="IPR001662">
    <property type="entry name" value="EF1B_G_C"/>
</dbReference>
<dbReference type="CDD" id="cd03044">
    <property type="entry name" value="GST_N_EF1Bgamma"/>
    <property type="match status" value="1"/>
</dbReference>
<dbReference type="InterPro" id="IPR004045">
    <property type="entry name" value="Glutathione_S-Trfase_N"/>
</dbReference>
<dbReference type="Pfam" id="PF02798">
    <property type="entry name" value="GST_N"/>
    <property type="match status" value="1"/>
</dbReference>
<dbReference type="SUPFAM" id="SSF52833">
    <property type="entry name" value="Thioredoxin-like"/>
    <property type="match status" value="1"/>
</dbReference>
<evidence type="ECO:0000259" key="10">
    <source>
        <dbReference type="PROSITE" id="PS50404"/>
    </source>
</evidence>
<evidence type="ECO:0000256" key="6">
    <source>
        <dbReference type="ARBA" id="ARBA00030426"/>
    </source>
</evidence>
<dbReference type="PROSITE" id="PS50040">
    <property type="entry name" value="EF1G_C"/>
    <property type="match status" value="1"/>
</dbReference>
<dbReference type="Pfam" id="PF00647">
    <property type="entry name" value="EF1G"/>
    <property type="match status" value="1"/>
</dbReference>
<dbReference type="InterPro" id="IPR036249">
    <property type="entry name" value="Thioredoxin-like_sf"/>
</dbReference>
<dbReference type="SFLD" id="SFLDG00358">
    <property type="entry name" value="Main_(cytGST)"/>
    <property type="match status" value="1"/>
</dbReference>
<evidence type="ECO:0000256" key="4">
    <source>
        <dbReference type="ARBA" id="ARBA00022768"/>
    </source>
</evidence>
<sequence>MYNLSSRKLEQKERGTPSSPRSCHPNDRHTTKMWVWHDLYQITMGQATRRETPLVPREMPSWQLCHVAARGGFPARTQRLRAVYLHVRTRIGHPPVRRREFFPRWPAGPTHFFFHSAAAGYRTVVLCRLRRSRSPYPTPSSARAGSAGVRGVLQLSRELIRGLEIVLFESRASRPQRGTEARALGGRRGERVWSKGENGCQILAVWSLIKQFGFIAASRRGIRAGWQNFCDRFVGQQEGQGEEEGLYGQVRLATVKGGPAGRFGSEKSLRTGKSGQLDLSGQVNRRGEGNPENSLRDRTEEMECTLYTYPENWRAFKALIAAQYSGAQVRVLSAPPHFHFGQTNRTPEFLRKFPAGKVPAFEGDDGFCVFESNAIAYYVSNEELRGSTPEAAAQVVQWVSFADSDIVPPASTWVFPTLGIMHHNKQATENAKEEVRRILGLLDAHLKTRTFLVGERVTLADITVVCTLLWLYKQVLEPSFRQAFPNTNRWFLTCINQPQFRAVLGEVKLCEKMAQFDAKKFAESQPKKDTPRKEKGSREEKLKPQAERKEGKEEKKAAAPAPEEELDECEQALAAEPKAKDPFAHLPKSTFVLDEFKRKYSNEDTLSVALPYFWDHFDKDGWSLWYSEYRFPEELTQTFMSCNLITGMFQRLDKLRKNAFASVILFGTNNSSSISGVWVFRGQELAFPLSPDWQVDYESYTWRKLDPGSEETQTLVREYFCWEGAFQHVGKAFNQGKIFK</sequence>
<feature type="region of interest" description="Disordered" evidence="8">
    <location>
        <begin position="258"/>
        <end position="295"/>
    </location>
</feature>
<dbReference type="PANTHER" id="PTHR43986:SF1">
    <property type="entry name" value="ELONGATION FACTOR 1-GAMMA"/>
    <property type="match status" value="1"/>
</dbReference>
<dbReference type="Pfam" id="PF00043">
    <property type="entry name" value="GST_C"/>
    <property type="match status" value="1"/>
</dbReference>
<dbReference type="GO" id="GO:0005737">
    <property type="term" value="C:cytoplasm"/>
    <property type="evidence" value="ECO:0007669"/>
    <property type="project" value="TreeGrafter"/>
</dbReference>
<protein>
    <recommendedName>
        <fullName evidence="3">Elongation factor 1-gamma</fullName>
    </recommendedName>
    <alternativeName>
        <fullName evidence="6">eEF-1B gamma</fullName>
    </alternativeName>
</protein>
<evidence type="ECO:0000256" key="2">
    <source>
        <dbReference type="ARBA" id="ARBA00011237"/>
    </source>
</evidence>
<organism evidence="12 13">
    <name type="scientific">Bos mutus</name>
    <name type="common">wild yak</name>
    <dbReference type="NCBI Taxonomy" id="72004"/>
    <lineage>
        <taxon>Eukaryota</taxon>
        <taxon>Metazoa</taxon>
        <taxon>Chordata</taxon>
        <taxon>Craniata</taxon>
        <taxon>Vertebrata</taxon>
        <taxon>Euteleostomi</taxon>
        <taxon>Mammalia</taxon>
        <taxon>Eutheria</taxon>
        <taxon>Laurasiatheria</taxon>
        <taxon>Artiodactyla</taxon>
        <taxon>Ruminantia</taxon>
        <taxon>Pecora</taxon>
        <taxon>Bovidae</taxon>
        <taxon>Bovinae</taxon>
        <taxon>Bos</taxon>
    </lineage>
</organism>
<dbReference type="SUPFAM" id="SSF89942">
    <property type="entry name" value="eEF1-gamma domain"/>
    <property type="match status" value="1"/>
</dbReference>
<dbReference type="InterPro" id="IPR010987">
    <property type="entry name" value="Glutathione-S-Trfase_C-like"/>
</dbReference>
<feature type="region of interest" description="Disordered" evidence="8">
    <location>
        <begin position="521"/>
        <end position="567"/>
    </location>
</feature>
<evidence type="ECO:0000256" key="1">
    <source>
        <dbReference type="ARBA" id="ARBA00003468"/>
    </source>
</evidence>
<feature type="domain" description="EF-1-gamma C-terminal" evidence="9">
    <location>
        <begin position="579"/>
        <end position="740"/>
    </location>
</feature>
<accession>A0A6B0RKR8</accession>
<dbReference type="PANTHER" id="PTHR43986">
    <property type="entry name" value="ELONGATION FACTOR 1-GAMMA"/>
    <property type="match status" value="1"/>
</dbReference>
<feature type="domain" description="GST N-terminal" evidence="10">
    <location>
        <begin position="302"/>
        <end position="387"/>
    </location>
</feature>
<dbReference type="InterPro" id="IPR036282">
    <property type="entry name" value="Glutathione-S-Trfase_C_sf"/>
</dbReference>
<dbReference type="GO" id="GO:0005634">
    <property type="term" value="C:nucleus"/>
    <property type="evidence" value="ECO:0007669"/>
    <property type="project" value="TreeGrafter"/>
</dbReference>
<feature type="region of interest" description="Disordered" evidence="8">
    <location>
        <begin position="1"/>
        <end position="27"/>
    </location>
</feature>
<evidence type="ECO:0000313" key="13">
    <source>
        <dbReference type="Proteomes" id="UP000322234"/>
    </source>
</evidence>
<name>A0A6B0RKR8_9CETA</name>
<evidence type="ECO:0000259" key="11">
    <source>
        <dbReference type="PROSITE" id="PS50405"/>
    </source>
</evidence>
<dbReference type="Proteomes" id="UP000322234">
    <property type="component" value="Unassembled WGS sequence"/>
</dbReference>
<dbReference type="InterPro" id="IPR050802">
    <property type="entry name" value="EF-GSTs"/>
</dbReference>
<dbReference type="InterPro" id="IPR036433">
    <property type="entry name" value="EF1B_G_C_sf"/>
</dbReference>
<comment type="caution">
    <text evidence="12">The sequence shown here is derived from an EMBL/GenBank/DDBJ whole genome shotgun (WGS) entry which is preliminary data.</text>
</comment>
<dbReference type="SFLD" id="SFLDS00019">
    <property type="entry name" value="Glutathione_Transferase_(cytos"/>
    <property type="match status" value="1"/>
</dbReference>
<dbReference type="EMBL" id="VBQZ03000064">
    <property type="protein sequence ID" value="MXQ90740.1"/>
    <property type="molecule type" value="Genomic_DNA"/>
</dbReference>
<keyword evidence="5 7" id="KW-0648">Protein biosynthesis</keyword>
<feature type="domain" description="GST C-terminal" evidence="11">
    <location>
        <begin position="388"/>
        <end position="516"/>
    </location>
</feature>
<feature type="compositionally biased region" description="Basic and acidic residues" evidence="8">
    <location>
        <begin position="521"/>
        <end position="557"/>
    </location>
</feature>
<evidence type="ECO:0000259" key="9">
    <source>
        <dbReference type="PROSITE" id="PS50040"/>
    </source>
</evidence>
<dbReference type="FunFam" id="1.20.1050.10:FF:000021">
    <property type="entry name" value="Elongation factor 1-gamma"/>
    <property type="match status" value="1"/>
</dbReference>
<gene>
    <name evidence="12" type="ORF">E5288_WYG016284</name>
</gene>
<comment type="subunit">
    <text evidence="2">EF-1 is composed of four subunits: alpha, beta, delta, and gamma.</text>
</comment>
<dbReference type="SMART" id="SM01183">
    <property type="entry name" value="EF1G"/>
    <property type="match status" value="1"/>
</dbReference>
<dbReference type="FunFam" id="3.40.30.10:FF:000088">
    <property type="entry name" value="Elongation factor 1-gamma"/>
    <property type="match status" value="1"/>
</dbReference>
<dbReference type="CDD" id="cd03181">
    <property type="entry name" value="GST_C_EF1Bgamma_like"/>
    <property type="match status" value="1"/>
</dbReference>
<feature type="compositionally biased region" description="Basic and acidic residues" evidence="8">
    <location>
        <begin position="285"/>
        <end position="295"/>
    </location>
</feature>
<dbReference type="PROSITE" id="PS50405">
    <property type="entry name" value="GST_CTER"/>
    <property type="match status" value="1"/>
</dbReference>
<dbReference type="AlphaFoldDB" id="A0A6B0RKR8"/>
<dbReference type="InterPro" id="IPR040079">
    <property type="entry name" value="Glutathione_S-Trfase"/>
</dbReference>
<evidence type="ECO:0000256" key="7">
    <source>
        <dbReference type="PROSITE-ProRule" id="PRU00519"/>
    </source>
</evidence>
<proteinExistence type="predicted"/>
<reference evidence="12" key="1">
    <citation type="submission" date="2019-10" db="EMBL/GenBank/DDBJ databases">
        <title>The sequence and de novo assembly of the wild yak genome.</title>
        <authorList>
            <person name="Liu Y."/>
        </authorList>
    </citation>
    <scope>NUCLEOTIDE SEQUENCE [LARGE SCALE GENOMIC DNA]</scope>
    <source>
        <strain evidence="12">WY2019</strain>
    </source>
</reference>
<keyword evidence="13" id="KW-1185">Reference proteome</keyword>
<dbReference type="PROSITE" id="PS50404">
    <property type="entry name" value="GST_NTER"/>
    <property type="match status" value="1"/>
</dbReference>